<evidence type="ECO:0000256" key="8">
    <source>
        <dbReference type="ARBA" id="ARBA00022833"/>
    </source>
</evidence>
<dbReference type="InterPro" id="IPR029071">
    <property type="entry name" value="Ubiquitin-like_domsf"/>
</dbReference>
<evidence type="ECO:0000256" key="14">
    <source>
        <dbReference type="SAM" id="MobiDB-lite"/>
    </source>
</evidence>
<comment type="catalytic activity">
    <reaction evidence="1">
        <text>S-ubiquitinyl-[E2 ubiquitin-conjugating enzyme]-L-cysteine + [acceptor protein]-L-lysine = [E2 ubiquitin-conjugating enzyme]-L-cysteine + N(6)-ubiquitinyl-[acceptor protein]-L-lysine.</text>
        <dbReference type="EC" id="2.3.2.27"/>
    </reaction>
</comment>
<feature type="region of interest" description="Disordered" evidence="14">
    <location>
        <begin position="80"/>
        <end position="119"/>
    </location>
</feature>
<dbReference type="CDD" id="cd20387">
    <property type="entry name" value="Tudor_UHRF_rpt1"/>
    <property type="match status" value="1"/>
</dbReference>
<feature type="domain" description="RING-type" evidence="17">
    <location>
        <begin position="343"/>
        <end position="389"/>
    </location>
</feature>
<evidence type="ECO:0000256" key="3">
    <source>
        <dbReference type="ARBA" id="ARBA00012483"/>
    </source>
</evidence>
<name>A0A8S3ZNE5_9EUPU</name>
<reference evidence="19" key="1">
    <citation type="submission" date="2021-04" db="EMBL/GenBank/DDBJ databases">
        <authorList>
            <consortium name="Molecular Ecology Group"/>
        </authorList>
    </citation>
    <scope>NUCLEOTIDE SEQUENCE</scope>
</reference>
<evidence type="ECO:0000259" key="16">
    <source>
        <dbReference type="PROSITE" id="PS50053"/>
    </source>
</evidence>
<keyword evidence="10 13" id="KW-0539">Nucleus</keyword>
<dbReference type="Gene3D" id="2.30.30.140">
    <property type="match status" value="1"/>
</dbReference>
<dbReference type="PROSITE" id="PS50089">
    <property type="entry name" value="ZF_RING_2"/>
    <property type="match status" value="2"/>
</dbReference>
<feature type="domain" description="Ubiquitin-like" evidence="16">
    <location>
        <begin position="1"/>
        <end position="75"/>
    </location>
</feature>
<keyword evidence="7" id="KW-0833">Ubl conjugation pathway</keyword>
<feature type="compositionally biased region" description="Basic and acidic residues" evidence="14">
    <location>
        <begin position="640"/>
        <end position="652"/>
    </location>
</feature>
<dbReference type="SUPFAM" id="SSF88697">
    <property type="entry name" value="PUA domain-like"/>
    <property type="match status" value="1"/>
</dbReference>
<dbReference type="Pfam" id="PF12148">
    <property type="entry name" value="TTD"/>
    <property type="match status" value="1"/>
</dbReference>
<dbReference type="GO" id="GO:0003677">
    <property type="term" value="F:DNA binding"/>
    <property type="evidence" value="ECO:0007669"/>
    <property type="project" value="UniProtKB-KW"/>
</dbReference>
<feature type="domain" description="YDG" evidence="18">
    <location>
        <begin position="444"/>
        <end position="607"/>
    </location>
</feature>
<dbReference type="SMART" id="SM00249">
    <property type="entry name" value="PHD"/>
    <property type="match status" value="1"/>
</dbReference>
<evidence type="ECO:0000256" key="7">
    <source>
        <dbReference type="ARBA" id="ARBA00022786"/>
    </source>
</evidence>
<dbReference type="EC" id="2.3.2.27" evidence="3"/>
<dbReference type="PROSITE" id="PS50053">
    <property type="entry name" value="UBIQUITIN_2"/>
    <property type="match status" value="1"/>
</dbReference>
<keyword evidence="11" id="KW-0131">Cell cycle</keyword>
<dbReference type="SMART" id="SM00466">
    <property type="entry name" value="SRA"/>
    <property type="match status" value="1"/>
</dbReference>
<dbReference type="GO" id="GO:0005634">
    <property type="term" value="C:nucleus"/>
    <property type="evidence" value="ECO:0007669"/>
    <property type="project" value="UniProtKB-SubCell"/>
</dbReference>
<organism evidence="19 20">
    <name type="scientific">Candidula unifasciata</name>
    <dbReference type="NCBI Taxonomy" id="100452"/>
    <lineage>
        <taxon>Eukaryota</taxon>
        <taxon>Metazoa</taxon>
        <taxon>Spiralia</taxon>
        <taxon>Lophotrochozoa</taxon>
        <taxon>Mollusca</taxon>
        <taxon>Gastropoda</taxon>
        <taxon>Heterobranchia</taxon>
        <taxon>Euthyneura</taxon>
        <taxon>Panpulmonata</taxon>
        <taxon>Eupulmonata</taxon>
        <taxon>Stylommatophora</taxon>
        <taxon>Helicina</taxon>
        <taxon>Helicoidea</taxon>
        <taxon>Geomitridae</taxon>
        <taxon>Candidula</taxon>
    </lineage>
</organism>
<dbReference type="Pfam" id="PF00240">
    <property type="entry name" value="ubiquitin"/>
    <property type="match status" value="1"/>
</dbReference>
<evidence type="ECO:0000256" key="13">
    <source>
        <dbReference type="PROSITE-ProRule" id="PRU00358"/>
    </source>
</evidence>
<dbReference type="AlphaFoldDB" id="A0A8S3ZNE5"/>
<dbReference type="SUPFAM" id="SSF57903">
    <property type="entry name" value="FYVE/PHD zinc finger"/>
    <property type="match status" value="1"/>
</dbReference>
<dbReference type="InterPro" id="IPR000626">
    <property type="entry name" value="Ubiquitin-like_dom"/>
</dbReference>
<dbReference type="InterPro" id="IPR017907">
    <property type="entry name" value="Znf_RING_CS"/>
</dbReference>
<keyword evidence="20" id="KW-1185">Reference proteome</keyword>
<dbReference type="InterPro" id="IPR021991">
    <property type="entry name" value="TTD_dom"/>
</dbReference>
<dbReference type="PROSITE" id="PS00518">
    <property type="entry name" value="ZF_RING_1"/>
    <property type="match status" value="1"/>
</dbReference>
<dbReference type="CDD" id="cd01797">
    <property type="entry name" value="Ubl_UHRF"/>
    <property type="match status" value="1"/>
</dbReference>
<dbReference type="PANTHER" id="PTHR14140">
    <property type="entry name" value="E3 UBIQUITIN-PROTEIN LIGASE UHRF-RELATED"/>
    <property type="match status" value="1"/>
</dbReference>
<comment type="pathway">
    <text evidence="2">Protein modification; protein ubiquitination.</text>
</comment>
<evidence type="ECO:0000313" key="19">
    <source>
        <dbReference type="EMBL" id="CAG5131053.1"/>
    </source>
</evidence>
<feature type="compositionally biased region" description="Basic and acidic residues" evidence="14">
    <location>
        <begin position="668"/>
        <end position="690"/>
    </location>
</feature>
<feature type="region of interest" description="Disordered" evidence="14">
    <location>
        <begin position="163"/>
        <end position="195"/>
    </location>
</feature>
<dbReference type="SMART" id="SM00213">
    <property type="entry name" value="UBQ"/>
    <property type="match status" value="1"/>
</dbReference>
<keyword evidence="6 12" id="KW-0863">Zinc-finger</keyword>
<keyword evidence="4" id="KW-0808">Transferase</keyword>
<keyword evidence="5" id="KW-0479">Metal-binding</keyword>
<dbReference type="Pfam" id="PF02182">
    <property type="entry name" value="SAD_SRA"/>
    <property type="match status" value="1"/>
</dbReference>
<feature type="domain" description="RING-type" evidence="17">
    <location>
        <begin position="740"/>
        <end position="779"/>
    </location>
</feature>
<feature type="region of interest" description="Disordered" evidence="14">
    <location>
        <begin position="611"/>
        <end position="694"/>
    </location>
</feature>
<accession>A0A8S3ZNE5</accession>
<dbReference type="CDD" id="cd20388">
    <property type="entry name" value="Tudor_UHRF_rpt2"/>
    <property type="match status" value="1"/>
</dbReference>
<keyword evidence="9" id="KW-0238">DNA-binding</keyword>
<evidence type="ECO:0000256" key="4">
    <source>
        <dbReference type="ARBA" id="ARBA00022679"/>
    </source>
</evidence>
<dbReference type="FunFam" id="3.10.20.90:FF:000465">
    <property type="entry name" value="E3 ubiquitin-protein ligase UHRF1-like Protein"/>
    <property type="match status" value="1"/>
</dbReference>
<dbReference type="CDD" id="cd15525">
    <property type="entry name" value="PHD_UHRF1_2"/>
    <property type="match status" value="1"/>
</dbReference>
<dbReference type="GO" id="GO:0044027">
    <property type="term" value="P:negative regulation of gene expression via chromosomal CpG island methylation"/>
    <property type="evidence" value="ECO:0007669"/>
    <property type="project" value="TreeGrafter"/>
</dbReference>
<feature type="compositionally biased region" description="Basic and acidic residues" evidence="14">
    <location>
        <begin position="98"/>
        <end position="111"/>
    </location>
</feature>
<evidence type="ECO:0000259" key="18">
    <source>
        <dbReference type="PROSITE" id="PS51015"/>
    </source>
</evidence>
<sequence length="809" mass="90639">MWIQVRLISGSKTVRIDNLSKLTKVEELRKRLVEHFQADADQQRLFFRGKQMEDGHTLFDYDVGLNDLIQILIRKNIPQPLSDSDDKGKDDIADDGSTSDKENKEPGDKELPTSNEQDELGSSVYKIGDIIDARDVSMGAWFEARILTVEPGIDSEIEARLADSQMDTSTAATEHEDRQNSFVSEQPPPPLDCGSPDGYTYHVSFEKYPEDVLKVLSTEIRPRARTLIRFADVEIGQHVMANYNCEEPETRGFWYDCVVTGKKDTRTVKELTATVYIGAALTPLSNCRLIFTRELFGIEEAGTQLTEEGIAADPSSNVGARQSKAECDKCDDNPKKKCKHCGCVVCGDKKDPDKTILCDECNQAYHLYCLNPPLSTVPQEDEWYCPECKNDETAIVRIGEKLKVNKKKAKMASANSNSSRDWGKGMACVGRSRMCTIVSSNHYGPIPGVEVGAMWKFRVQVSEAGVHRPHVAGIHGREDDGAYSLVLSGGYEDDADEGQEFYYTGSGGRDLSGNKRTAEQSCDQTLTRMNKALAKNCSAPLDNVKGAEAKDWRAGKPVRVVRNCKGRKHSDYAPEEGNRYDGIYKVVKYWPEKGKSNFLVWRYLLRRDDPVPAPWTKEGKKRTSDLGLTMQYPDGYLESQQEKEKEKEKEKGEEDEPTPGKRGRKRKSEAEVPESKRKSVSKASEKEKASPKVARYSLESGSKKLIAEDKVNKKLWNEALTHVGEGSKVFHDKVEELFLCTCCQDLVCKPITLTCAHNICKACLQRSFKAEVYSCPACRAELDKSMSMETNKTLTQILNSLFPGYEAGR</sequence>
<evidence type="ECO:0000256" key="2">
    <source>
        <dbReference type="ARBA" id="ARBA00004906"/>
    </source>
</evidence>
<dbReference type="Gene3D" id="3.10.20.90">
    <property type="entry name" value="Phosphatidylinositol 3-kinase Catalytic Subunit, Chain A, domain 1"/>
    <property type="match status" value="1"/>
</dbReference>
<keyword evidence="8" id="KW-0862">Zinc</keyword>
<dbReference type="SUPFAM" id="SSF54236">
    <property type="entry name" value="Ubiquitin-like"/>
    <property type="match status" value="1"/>
</dbReference>
<comment type="caution">
    <text evidence="19">The sequence shown here is derived from an EMBL/GenBank/DDBJ whole genome shotgun (WGS) entry which is preliminary data.</text>
</comment>
<dbReference type="FunFam" id="3.30.40.10:FF:000066">
    <property type="entry name" value="E3 ubiquitin-protein ligase UHRF2 isoform X1"/>
    <property type="match status" value="1"/>
</dbReference>
<comment type="subcellular location">
    <subcellularLocation>
        <location evidence="13">Nucleus</location>
    </subcellularLocation>
</comment>
<evidence type="ECO:0000256" key="10">
    <source>
        <dbReference type="ARBA" id="ARBA00023242"/>
    </source>
</evidence>
<dbReference type="Gene3D" id="3.30.40.10">
    <property type="entry name" value="Zinc/RING finger domain, C3HC4 (zinc finger)"/>
    <property type="match status" value="1"/>
</dbReference>
<evidence type="ECO:0000256" key="12">
    <source>
        <dbReference type="PROSITE-ProRule" id="PRU00175"/>
    </source>
</evidence>
<gene>
    <name evidence="19" type="ORF">CUNI_LOCUS16611</name>
</gene>
<evidence type="ECO:0000259" key="17">
    <source>
        <dbReference type="PROSITE" id="PS50089"/>
    </source>
</evidence>
<dbReference type="GO" id="GO:0008270">
    <property type="term" value="F:zinc ion binding"/>
    <property type="evidence" value="ECO:0007669"/>
    <property type="project" value="UniProtKB-KW"/>
</dbReference>
<evidence type="ECO:0000259" key="15">
    <source>
        <dbReference type="PROSITE" id="PS50016"/>
    </source>
</evidence>
<dbReference type="InterPro" id="IPR001965">
    <property type="entry name" value="Znf_PHD"/>
</dbReference>
<evidence type="ECO:0000256" key="9">
    <source>
        <dbReference type="ARBA" id="ARBA00023125"/>
    </source>
</evidence>
<dbReference type="Gene3D" id="2.30.30.1150">
    <property type="match status" value="1"/>
</dbReference>
<dbReference type="InterPro" id="IPR045134">
    <property type="entry name" value="UHRF1/2-like"/>
</dbReference>
<dbReference type="PANTHER" id="PTHR14140:SF45">
    <property type="entry name" value="RING-TYPE E3 UBIQUITIN TRANSFERASE"/>
    <property type="match status" value="1"/>
</dbReference>
<dbReference type="SMART" id="SM00184">
    <property type="entry name" value="RING"/>
    <property type="match status" value="2"/>
</dbReference>
<dbReference type="SUPFAM" id="SSF57850">
    <property type="entry name" value="RING/U-box"/>
    <property type="match status" value="1"/>
</dbReference>
<dbReference type="InterPro" id="IPR019787">
    <property type="entry name" value="Znf_PHD-finger"/>
</dbReference>
<protein>
    <recommendedName>
        <fullName evidence="3">RING-type E3 ubiquitin transferase</fullName>
        <ecNumber evidence="3">2.3.2.27</ecNumber>
    </recommendedName>
</protein>
<evidence type="ECO:0000256" key="5">
    <source>
        <dbReference type="ARBA" id="ARBA00022723"/>
    </source>
</evidence>
<dbReference type="InterPro" id="IPR011011">
    <property type="entry name" value="Znf_FYVE_PHD"/>
</dbReference>
<dbReference type="FunFam" id="2.30.280.10:FF:000001">
    <property type="entry name" value="E3 ubiquitin-protein ligase UHRF1 isoform 1"/>
    <property type="match status" value="1"/>
</dbReference>
<feature type="domain" description="PHD-type" evidence="15">
    <location>
        <begin position="340"/>
        <end position="391"/>
    </location>
</feature>
<dbReference type="PROSITE" id="PS51015">
    <property type="entry name" value="YDG"/>
    <property type="match status" value="1"/>
</dbReference>
<dbReference type="Proteomes" id="UP000678393">
    <property type="component" value="Unassembled WGS sequence"/>
</dbReference>
<evidence type="ECO:0000313" key="20">
    <source>
        <dbReference type="Proteomes" id="UP000678393"/>
    </source>
</evidence>
<dbReference type="InterPro" id="IPR036987">
    <property type="entry name" value="SRA-YDG_sf"/>
</dbReference>
<dbReference type="OrthoDB" id="2270193at2759"/>
<evidence type="ECO:0000256" key="11">
    <source>
        <dbReference type="ARBA" id="ARBA00023306"/>
    </source>
</evidence>
<dbReference type="InterPro" id="IPR013083">
    <property type="entry name" value="Znf_RING/FYVE/PHD"/>
</dbReference>
<proteinExistence type="predicted"/>
<dbReference type="PROSITE" id="PS50016">
    <property type="entry name" value="ZF_PHD_2"/>
    <property type="match status" value="1"/>
</dbReference>
<dbReference type="InterPro" id="IPR003105">
    <property type="entry name" value="SRA_YDG"/>
</dbReference>
<dbReference type="EMBL" id="CAJHNH020004445">
    <property type="protein sequence ID" value="CAG5131053.1"/>
    <property type="molecule type" value="Genomic_DNA"/>
</dbReference>
<dbReference type="InterPro" id="IPR015947">
    <property type="entry name" value="PUA-like_sf"/>
</dbReference>
<dbReference type="GO" id="GO:0016567">
    <property type="term" value="P:protein ubiquitination"/>
    <property type="evidence" value="ECO:0007669"/>
    <property type="project" value="TreeGrafter"/>
</dbReference>
<dbReference type="GO" id="GO:0061630">
    <property type="term" value="F:ubiquitin protein ligase activity"/>
    <property type="evidence" value="ECO:0007669"/>
    <property type="project" value="UniProtKB-EC"/>
</dbReference>
<dbReference type="Pfam" id="PF00628">
    <property type="entry name" value="PHD"/>
    <property type="match status" value="1"/>
</dbReference>
<evidence type="ECO:0000256" key="1">
    <source>
        <dbReference type="ARBA" id="ARBA00000900"/>
    </source>
</evidence>
<evidence type="ECO:0000256" key="6">
    <source>
        <dbReference type="ARBA" id="ARBA00022771"/>
    </source>
</evidence>
<dbReference type="InterPro" id="IPR001841">
    <property type="entry name" value="Znf_RING"/>
</dbReference>
<dbReference type="Gene3D" id="2.30.280.10">
    <property type="entry name" value="SRA-YDG"/>
    <property type="match status" value="1"/>
</dbReference>